<evidence type="ECO:0000256" key="2">
    <source>
        <dbReference type="SAM" id="SignalP"/>
    </source>
</evidence>
<dbReference type="AlphaFoldDB" id="A0A7D8YZI4"/>
<gene>
    <name evidence="3" type="primary">yteR</name>
    <name evidence="3" type="ORF">LCER1_G007038</name>
</gene>
<evidence type="ECO:0000313" key="4">
    <source>
        <dbReference type="Proteomes" id="UP000481288"/>
    </source>
</evidence>
<dbReference type="Gene3D" id="1.50.10.10">
    <property type="match status" value="1"/>
</dbReference>
<keyword evidence="4" id="KW-1185">Reference proteome</keyword>
<dbReference type="EMBL" id="QGMG01000767">
    <property type="protein sequence ID" value="TVY51644.1"/>
    <property type="molecule type" value="Genomic_DNA"/>
</dbReference>
<dbReference type="InterPro" id="IPR012341">
    <property type="entry name" value="6hp_glycosidase-like_sf"/>
</dbReference>
<reference evidence="3 4" key="1">
    <citation type="submission" date="2018-05" db="EMBL/GenBank/DDBJ databases">
        <title>Whole genome sequencing for identification of molecular markers to develop diagnostic detection tools for the regulated plant pathogen Lachnellula willkommii.</title>
        <authorList>
            <person name="Giroux E."/>
            <person name="Bilodeau G."/>
        </authorList>
    </citation>
    <scope>NUCLEOTIDE SEQUENCE [LARGE SCALE GENOMIC DNA]</scope>
    <source>
        <strain evidence="3 4">CBS 625.97</strain>
    </source>
</reference>
<dbReference type="PANTHER" id="PTHR33886">
    <property type="entry name" value="UNSATURATED RHAMNOGALACTURONAN HYDROLASE (EUROFUNG)"/>
    <property type="match status" value="1"/>
</dbReference>
<dbReference type="InterPro" id="IPR052043">
    <property type="entry name" value="PolySaccharide_Degr_Enz"/>
</dbReference>
<keyword evidence="2" id="KW-0732">Signal</keyword>
<evidence type="ECO:0000313" key="3">
    <source>
        <dbReference type="EMBL" id="TVY51644.1"/>
    </source>
</evidence>
<dbReference type="OrthoDB" id="540611at2759"/>
<dbReference type="InterPro" id="IPR010905">
    <property type="entry name" value="Glyco_hydro_88"/>
</dbReference>
<dbReference type="GO" id="GO:0005975">
    <property type="term" value="P:carbohydrate metabolic process"/>
    <property type="evidence" value="ECO:0007669"/>
    <property type="project" value="InterPro"/>
</dbReference>
<dbReference type="SUPFAM" id="SSF48208">
    <property type="entry name" value="Six-hairpin glycosidases"/>
    <property type="match status" value="1"/>
</dbReference>
<dbReference type="PANTHER" id="PTHR33886:SF9">
    <property type="entry name" value="UNSATURATED RHAMNOGALACTURONAN HYDROLASE (EUROFUNG)"/>
    <property type="match status" value="1"/>
</dbReference>
<dbReference type="Proteomes" id="UP000481288">
    <property type="component" value="Unassembled WGS sequence"/>
</dbReference>
<dbReference type="Pfam" id="PF07470">
    <property type="entry name" value="Glyco_hydro_88"/>
    <property type="match status" value="1"/>
</dbReference>
<accession>A0A7D8YZI4</accession>
<comment type="caution">
    <text evidence="3">The sequence shown here is derived from an EMBL/GenBank/DDBJ whole genome shotgun (WGS) entry which is preliminary data.</text>
</comment>
<protein>
    <submittedName>
        <fullName evidence="3">Unsaturated rhamnogalacturonyl hydrolase YteR</fullName>
    </submittedName>
</protein>
<keyword evidence="1 3" id="KW-0378">Hydrolase</keyword>
<feature type="signal peptide" evidence="2">
    <location>
        <begin position="1"/>
        <end position="19"/>
    </location>
</feature>
<dbReference type="GO" id="GO:0016787">
    <property type="term" value="F:hydrolase activity"/>
    <property type="evidence" value="ECO:0007669"/>
    <property type="project" value="UniProtKB-KW"/>
</dbReference>
<organism evidence="3 4">
    <name type="scientific">Lachnellula cervina</name>
    <dbReference type="NCBI Taxonomy" id="1316786"/>
    <lineage>
        <taxon>Eukaryota</taxon>
        <taxon>Fungi</taxon>
        <taxon>Dikarya</taxon>
        <taxon>Ascomycota</taxon>
        <taxon>Pezizomycotina</taxon>
        <taxon>Leotiomycetes</taxon>
        <taxon>Helotiales</taxon>
        <taxon>Lachnaceae</taxon>
        <taxon>Lachnellula</taxon>
    </lineage>
</organism>
<evidence type="ECO:0000256" key="1">
    <source>
        <dbReference type="ARBA" id="ARBA00022801"/>
    </source>
</evidence>
<feature type="chain" id="PRO_5028943823" evidence="2">
    <location>
        <begin position="20"/>
        <end position="383"/>
    </location>
</feature>
<proteinExistence type="predicted"/>
<dbReference type="InterPro" id="IPR008928">
    <property type="entry name" value="6-hairpin_glycosidase_sf"/>
</dbReference>
<sequence length="383" mass="42885">MLFSSQLVALPLLVAASYATQPYSTWMSDSFITRGVTADRHYANAVLYRGFELAYNKTGNATYYNYIKTQVDQFVDSAGNLGGNYSTSLYSLDDLRIGPNLLFLYKSTQDARYKTAASQLRAQLDRQPRTPLGGFWHRKPDYPNQMWLDGIYMAEPFYAQWNQLFDADNATAWDDVVLQFDLIEEHCRNKTSHLLVHGYDESKVAVWADPVTGAAPHVWDRALGWYFMALIDVLDYLPESHSGYEKLLGYMGSLAVGVKDAQDAAGGWWLVMDAPYPGMKGNYIESSATAMFAYSFLKAIRLGYIDSATYLETAQKAYGLMTTKFAAQNGTNSTLNWEGTVVVGSLGSNATFEYYIGIPLDENDFKGAGPFIYASYEIELLNL</sequence>
<name>A0A7D8YZI4_9HELO</name>